<organism evidence="1">
    <name type="scientific">uncultured Caudovirales phage</name>
    <dbReference type="NCBI Taxonomy" id="2100421"/>
    <lineage>
        <taxon>Viruses</taxon>
        <taxon>Duplodnaviria</taxon>
        <taxon>Heunggongvirae</taxon>
        <taxon>Uroviricota</taxon>
        <taxon>Caudoviricetes</taxon>
        <taxon>Peduoviridae</taxon>
        <taxon>Maltschvirus</taxon>
        <taxon>Maltschvirus maltsch</taxon>
    </lineage>
</organism>
<protein>
    <submittedName>
        <fullName evidence="1">Large terminase protein</fullName>
    </submittedName>
</protein>
<proteinExistence type="predicted"/>
<dbReference type="Gene3D" id="3.30.420.240">
    <property type="match status" value="1"/>
</dbReference>
<evidence type="ECO:0000313" key="1">
    <source>
        <dbReference type="EMBL" id="CAB4141668.1"/>
    </source>
</evidence>
<dbReference type="InterPro" id="IPR027417">
    <property type="entry name" value="P-loop_NTPase"/>
</dbReference>
<reference evidence="1" key="1">
    <citation type="submission" date="2020-04" db="EMBL/GenBank/DDBJ databases">
        <authorList>
            <person name="Chiriac C."/>
            <person name="Salcher M."/>
            <person name="Ghai R."/>
            <person name="Kavagutti S V."/>
        </authorList>
    </citation>
    <scope>NUCLEOTIDE SEQUENCE</scope>
</reference>
<dbReference type="SUPFAM" id="SSF52540">
    <property type="entry name" value="P-loop containing nucleoside triphosphate hydrolases"/>
    <property type="match status" value="1"/>
</dbReference>
<gene>
    <name evidence="1" type="ORF">UFOVP424_4</name>
</gene>
<dbReference type="EMBL" id="LR796395">
    <property type="protein sequence ID" value="CAB4141668.1"/>
    <property type="molecule type" value="Genomic_DNA"/>
</dbReference>
<accession>A0A6J5M4Q1</accession>
<name>A0A6J5M4Q1_9CAUD</name>
<sequence length="412" mass="47158">MIKQLTVQGFTPTTKQREIIDACLSKNIKYIIGCFGRQAGKSFTAMNLLLKWVLEDNGAVGMWVSPVYSQAKKVFTELTNTIAGTGLTKSINKSELTITFINGSVIYFRSGEREDTLRGYTLNYLVVDEAAYIKDEVWNTVLRPTVLVNGKKVLFISTPKGRNWFYNLAMRGMSDEYPTYKTFFATSFDTPFITAEELEEAKMSLPETIYKQEILAEFIDDGGEVFGSLKSSCILDHYPNYDSTKKYYAGLDFGRQNDYTVLTILNSEGEMVDFYRERQKSWDIIISEVVVKLKKWRPICFAEVNSIGDVLYEQIKKQYPSIQPFITSSESKQNMVEDLIMGMNESKIKLPSQELNTDLYKELSVFTYEYSPKTRKIKYGSPNGFHDDTVISLALSYHSFKKKATYGTYVVR</sequence>
<dbReference type="Gene3D" id="3.40.50.300">
    <property type="entry name" value="P-loop containing nucleotide triphosphate hydrolases"/>
    <property type="match status" value="1"/>
</dbReference>
<dbReference type="Pfam" id="PF03237">
    <property type="entry name" value="Terminase_6N"/>
    <property type="match status" value="1"/>
</dbReference>